<name>A0A6I4V6F2_9SPHN</name>
<keyword evidence="1" id="KW-0812">Transmembrane</keyword>
<sequence length="420" mass="45450">MSSSKTFDPKIVLGLLLFGAIAFVATLYFIGVGETSRGTNDGGAHAYGRGLNGYAALIQLLEEEGHEPEVSRSAGSLDDEGILIITPPAYADGDEIKALIEKRRYLGPTIVVLPKWLAYSPPTQIGSDVKEGWVVLADPIVPEWVEDLDYGIELQLKDKETGWVGLGQRGQLPQPDAAMSANSTQIVPIILAENGDQLVGYLDDGDAYPVLEEAAGVQGDPDAEIDRWNVMFVFEPDLFNNYGFASEQRADIAHQIVDLAMEGEDLSITVDLTLNGLGAAQNLLTLAFSPPFIAATLCLLLAMVVVAWRAFRRFGPPVTEGRAIAFGKSRLVRNSAGFIERSKRTHLLSGPYANMLRERIVKALGLKNADDEAIDSAVARRAPEAPAFSQSFANLRNAKSPNEILRAAAALKSIERMLTQ</sequence>
<gene>
    <name evidence="2" type="ORF">GRI43_08885</name>
</gene>
<accession>A0A6I4V6F2</accession>
<dbReference type="OrthoDB" id="7198805at2"/>
<dbReference type="AlphaFoldDB" id="A0A6I4V6F2"/>
<keyword evidence="3" id="KW-1185">Reference proteome</keyword>
<protein>
    <submittedName>
        <fullName evidence="2">DUF4350 domain-containing protein</fullName>
    </submittedName>
</protein>
<comment type="caution">
    <text evidence="2">The sequence shown here is derived from an EMBL/GenBank/DDBJ whole genome shotgun (WGS) entry which is preliminary data.</text>
</comment>
<proteinExistence type="predicted"/>
<organism evidence="2 3">
    <name type="scientific">Pontixanthobacter luteolus</name>
    <dbReference type="NCBI Taxonomy" id="295089"/>
    <lineage>
        <taxon>Bacteria</taxon>
        <taxon>Pseudomonadati</taxon>
        <taxon>Pseudomonadota</taxon>
        <taxon>Alphaproteobacteria</taxon>
        <taxon>Sphingomonadales</taxon>
        <taxon>Erythrobacteraceae</taxon>
        <taxon>Pontixanthobacter</taxon>
    </lineage>
</organism>
<feature type="transmembrane region" description="Helical" evidence="1">
    <location>
        <begin position="12"/>
        <end position="31"/>
    </location>
</feature>
<evidence type="ECO:0000313" key="2">
    <source>
        <dbReference type="EMBL" id="MXP47492.1"/>
    </source>
</evidence>
<dbReference type="Proteomes" id="UP000471435">
    <property type="component" value="Unassembled WGS sequence"/>
</dbReference>
<dbReference type="EMBL" id="WTYP01000002">
    <property type="protein sequence ID" value="MXP47492.1"/>
    <property type="molecule type" value="Genomic_DNA"/>
</dbReference>
<feature type="transmembrane region" description="Helical" evidence="1">
    <location>
        <begin position="292"/>
        <end position="311"/>
    </location>
</feature>
<evidence type="ECO:0000313" key="3">
    <source>
        <dbReference type="Proteomes" id="UP000471435"/>
    </source>
</evidence>
<dbReference type="RefSeq" id="WP_160730784.1">
    <property type="nucleotide sequence ID" value="NZ_WTYP01000002.1"/>
</dbReference>
<keyword evidence="1" id="KW-1133">Transmembrane helix</keyword>
<reference evidence="2 3" key="1">
    <citation type="submission" date="2019-12" db="EMBL/GenBank/DDBJ databases">
        <title>Genomic-based taxomic classification of the family Erythrobacteraceae.</title>
        <authorList>
            <person name="Xu L."/>
        </authorList>
    </citation>
    <scope>NUCLEOTIDE SEQUENCE [LARGE SCALE GENOMIC DNA]</scope>
    <source>
        <strain evidence="2 3">SW-109</strain>
    </source>
</reference>
<keyword evidence="1" id="KW-0472">Membrane</keyword>
<evidence type="ECO:0000256" key="1">
    <source>
        <dbReference type="SAM" id="Phobius"/>
    </source>
</evidence>